<dbReference type="InterPro" id="IPR005467">
    <property type="entry name" value="His_kinase_dom"/>
</dbReference>
<evidence type="ECO:0000256" key="5">
    <source>
        <dbReference type="ARBA" id="ARBA00022777"/>
    </source>
</evidence>
<dbReference type="Pfam" id="PF00512">
    <property type="entry name" value="HisKA"/>
    <property type="match status" value="1"/>
</dbReference>
<dbReference type="Proteomes" id="UP000253383">
    <property type="component" value="Unassembled WGS sequence"/>
</dbReference>
<evidence type="ECO:0000313" key="14">
    <source>
        <dbReference type="Proteomes" id="UP000253383"/>
    </source>
</evidence>
<dbReference type="PROSITE" id="PS50109">
    <property type="entry name" value="HIS_KIN"/>
    <property type="match status" value="1"/>
</dbReference>
<dbReference type="EC" id="2.7.13.3" evidence="2"/>
<keyword evidence="10" id="KW-0472">Membrane</keyword>
<keyword evidence="10" id="KW-0812">Transmembrane</keyword>
<dbReference type="Gene3D" id="1.10.287.130">
    <property type="match status" value="1"/>
</dbReference>
<dbReference type="SUPFAM" id="SSF47384">
    <property type="entry name" value="Homodimeric domain of signal transducing histidine kinase"/>
    <property type="match status" value="1"/>
</dbReference>
<keyword evidence="14" id="KW-1185">Reference proteome</keyword>
<dbReference type="PANTHER" id="PTHR45339:SF1">
    <property type="entry name" value="HYBRID SIGNAL TRANSDUCTION HISTIDINE KINASE J"/>
    <property type="match status" value="1"/>
</dbReference>
<dbReference type="SMART" id="SM00387">
    <property type="entry name" value="HATPase_c"/>
    <property type="match status" value="1"/>
</dbReference>
<name>A0A368JX56_9BACT</name>
<evidence type="ECO:0000259" key="12">
    <source>
        <dbReference type="PROSITE" id="PS50110"/>
    </source>
</evidence>
<dbReference type="Gene3D" id="3.30.450.40">
    <property type="match status" value="1"/>
</dbReference>
<dbReference type="PANTHER" id="PTHR45339">
    <property type="entry name" value="HYBRID SIGNAL TRANSDUCTION HISTIDINE KINASE J"/>
    <property type="match status" value="1"/>
</dbReference>
<keyword evidence="6" id="KW-0902">Two-component regulatory system</keyword>
<evidence type="ECO:0000256" key="8">
    <source>
        <dbReference type="SAM" id="Coils"/>
    </source>
</evidence>
<feature type="domain" description="Response regulatory" evidence="12">
    <location>
        <begin position="1038"/>
        <end position="1155"/>
    </location>
</feature>
<dbReference type="InterPro" id="IPR001789">
    <property type="entry name" value="Sig_transdc_resp-reg_receiver"/>
</dbReference>
<keyword evidence="5" id="KW-0418">Kinase</keyword>
<dbReference type="SMART" id="SM00065">
    <property type="entry name" value="GAF"/>
    <property type="match status" value="1"/>
</dbReference>
<feature type="modified residue" description="4-aspartylphosphate" evidence="7">
    <location>
        <position position="1088"/>
    </location>
</feature>
<dbReference type="SMART" id="SM00448">
    <property type="entry name" value="REC"/>
    <property type="match status" value="2"/>
</dbReference>
<comment type="caution">
    <text evidence="13">The sequence shown here is derived from an EMBL/GenBank/DDBJ whole genome shotgun (WGS) entry which is preliminary data.</text>
</comment>
<feature type="transmembrane region" description="Helical" evidence="10">
    <location>
        <begin position="12"/>
        <end position="31"/>
    </location>
</feature>
<dbReference type="PRINTS" id="PR00344">
    <property type="entry name" value="BCTRLSENSOR"/>
</dbReference>
<dbReference type="Pfam" id="PF00072">
    <property type="entry name" value="Response_reg"/>
    <property type="match status" value="2"/>
</dbReference>
<evidence type="ECO:0000256" key="9">
    <source>
        <dbReference type="SAM" id="MobiDB-lite"/>
    </source>
</evidence>
<feature type="coiled-coil region" evidence="8">
    <location>
        <begin position="386"/>
        <end position="462"/>
    </location>
</feature>
<evidence type="ECO:0000256" key="10">
    <source>
        <dbReference type="SAM" id="Phobius"/>
    </source>
</evidence>
<comment type="catalytic activity">
    <reaction evidence="1">
        <text>ATP + protein L-histidine = ADP + protein N-phospho-L-histidine.</text>
        <dbReference type="EC" id="2.7.13.3"/>
    </reaction>
</comment>
<feature type="region of interest" description="Disordered" evidence="9">
    <location>
        <begin position="720"/>
        <end position="747"/>
    </location>
</feature>
<dbReference type="Gene3D" id="3.40.50.2300">
    <property type="match status" value="3"/>
</dbReference>
<evidence type="ECO:0000313" key="13">
    <source>
        <dbReference type="EMBL" id="RCR71526.1"/>
    </source>
</evidence>
<dbReference type="CDD" id="cd17546">
    <property type="entry name" value="REC_hyHK_CKI1_RcsC-like"/>
    <property type="match status" value="1"/>
</dbReference>
<feature type="domain" description="Response regulatory" evidence="12">
    <location>
        <begin position="771"/>
        <end position="883"/>
    </location>
</feature>
<dbReference type="SUPFAM" id="SSF55781">
    <property type="entry name" value="GAF domain-like"/>
    <property type="match status" value="1"/>
</dbReference>
<dbReference type="Pfam" id="PF02518">
    <property type="entry name" value="HATPase_c"/>
    <property type="match status" value="1"/>
</dbReference>
<reference evidence="13 14" key="1">
    <citation type="submission" date="2018-07" db="EMBL/GenBank/DDBJ databases">
        <title>Genome analysis of Larkinella rosea.</title>
        <authorList>
            <person name="Zhou Z."/>
            <person name="Wang G."/>
        </authorList>
    </citation>
    <scope>NUCLEOTIDE SEQUENCE [LARGE SCALE GENOMIC DNA]</scope>
    <source>
        <strain evidence="14">zzj9</strain>
    </source>
</reference>
<dbReference type="InterPro" id="IPR029016">
    <property type="entry name" value="GAF-like_dom_sf"/>
</dbReference>
<evidence type="ECO:0000256" key="3">
    <source>
        <dbReference type="ARBA" id="ARBA00022553"/>
    </source>
</evidence>
<dbReference type="SUPFAM" id="SSF52172">
    <property type="entry name" value="CheY-like"/>
    <property type="match status" value="3"/>
</dbReference>
<dbReference type="RefSeq" id="WP_114404059.1">
    <property type="nucleotide sequence ID" value="NZ_QOWE01000001.1"/>
</dbReference>
<dbReference type="SUPFAM" id="SSF55874">
    <property type="entry name" value="ATPase domain of HSP90 chaperone/DNA topoisomerase II/histidine kinase"/>
    <property type="match status" value="1"/>
</dbReference>
<evidence type="ECO:0000256" key="7">
    <source>
        <dbReference type="PROSITE-ProRule" id="PRU00169"/>
    </source>
</evidence>
<dbReference type="CDD" id="cd00082">
    <property type="entry name" value="HisKA"/>
    <property type="match status" value="1"/>
</dbReference>
<dbReference type="OrthoDB" id="9811889at2"/>
<feature type="domain" description="Histidine kinase" evidence="11">
    <location>
        <begin position="483"/>
        <end position="717"/>
    </location>
</feature>
<dbReference type="GO" id="GO:0000155">
    <property type="term" value="F:phosphorelay sensor kinase activity"/>
    <property type="evidence" value="ECO:0007669"/>
    <property type="project" value="InterPro"/>
</dbReference>
<dbReference type="SMART" id="SM00388">
    <property type="entry name" value="HisKA"/>
    <property type="match status" value="1"/>
</dbReference>
<evidence type="ECO:0000256" key="2">
    <source>
        <dbReference type="ARBA" id="ARBA00012438"/>
    </source>
</evidence>
<dbReference type="InterPro" id="IPR004358">
    <property type="entry name" value="Sig_transdc_His_kin-like_C"/>
</dbReference>
<feature type="modified residue" description="4-aspartylphosphate" evidence="7">
    <location>
        <position position="820"/>
    </location>
</feature>
<dbReference type="EMBL" id="QOWE01000001">
    <property type="protein sequence ID" value="RCR71526.1"/>
    <property type="molecule type" value="Genomic_DNA"/>
</dbReference>
<dbReference type="InterPro" id="IPR007891">
    <property type="entry name" value="CHASE3"/>
</dbReference>
<dbReference type="InterPro" id="IPR003018">
    <property type="entry name" value="GAF"/>
</dbReference>
<dbReference type="PROSITE" id="PS50110">
    <property type="entry name" value="RESPONSE_REGULATORY"/>
    <property type="match status" value="2"/>
</dbReference>
<proteinExistence type="predicted"/>
<keyword evidence="10" id="KW-1133">Transmembrane helix</keyword>
<organism evidence="13 14">
    <name type="scientific">Larkinella punicea</name>
    <dbReference type="NCBI Taxonomy" id="2315727"/>
    <lineage>
        <taxon>Bacteria</taxon>
        <taxon>Pseudomonadati</taxon>
        <taxon>Bacteroidota</taxon>
        <taxon>Cytophagia</taxon>
        <taxon>Cytophagales</taxon>
        <taxon>Spirosomataceae</taxon>
        <taxon>Larkinella</taxon>
    </lineage>
</organism>
<evidence type="ECO:0000259" key="11">
    <source>
        <dbReference type="PROSITE" id="PS50109"/>
    </source>
</evidence>
<keyword evidence="3 7" id="KW-0597">Phosphoprotein</keyword>
<sequence length="1159" mass="130316">MKLSSTNRLYIGIVLALFLFVALGIIAFRTIRNQFDEARWVRHSYQVLKSIAITEQLLVDMETGRRGFRGTNEKRFLKSYYEAVGKIEGSADAIRKLVIDSPEQTERVVEAERHIRELLYYWKGLGDDAALYTRADIVRVTDGEKARMDQVRKTLDEMILAEELLLNNREKESDKAVITAIYVFSVGAVILLILGVVVSYLFWYEMNKRQKAEARLVQNLEEVEQLNQVSTEKNWLLTGMTVVNDSVQGVGESESLAQEVLRKLTRYLDVQAGGFYCYDDEKHHLELNASVALPTHSTRYYAIGEGLVGQSATGSDVAVTSHVPADYWAIQSGSGKAVPGQVVCVPLWYKKELKGVIELATFQPLTPTQLDLLKSVANNIAIALNAADARRRVNRLLEQVQEQKEILENQQEELRQSNEELTRQAEILQASEEELKVQEEELRQINAELEEKNEAVEVGRQTLALKARELEETGRYKSEFLANMSHELRTPLNSVLILAKMLSENKAGNLTGKQVEYANVIHKSGSDLLNLINDILDLSKIEAGKIDMVAENATVSGMVYDQEQLFSVVAEQKGVTLITEVDESVPPVLFIAKQRLEQVIKNLLSNAFKFTPQRGVITLSFSTRNPMDGFANEPLLKADRWLVIAVKDTGIGISPDKQQVIFDAFQQADGSTSRKYGGTGLGLSISKELVKRLGGEMRLQSEEGQGSTFTVYLPLTEAQTGDKTSTVAPEPKKESVSSTPMNGTMPRLQNGIVEQNTLKDDRNTLEKGDKVMLIVEDDPIFAGVVQDFARNKKYKTIVALRGDEGIYYARKYKPSAIILDMQLPVVDGWSVINWLKNDESLKSIPVHVMSAADEPKLGIGSALAYIRKPVEKDDLEKAFDRISDHLQGQIKKVLVLSGNYLNDDSLRQFIGQRKFDLECEYVATNAEALEKLRKEPYDCLIVDMGGDLEKGVRQLKDLREAMPMESLPVIIYMDKDLKPADEWQLKKLSDVVIRESSQAIDRLMDELELFLYKVQEVEKKELPKPLTKINDQSLQGKKVLLVDDDMRNVFALSTLLEDQQMNVLTAVDGREALEVLQQHPDTDIVLMDIMMPEMDGYEATRRIRSDLKLLHLPVIALTAKAMPGDREKTIEAGASDYITKPIDSGRLFSLMRVWLSVKA</sequence>
<feature type="transmembrane region" description="Helical" evidence="10">
    <location>
        <begin position="176"/>
        <end position="203"/>
    </location>
</feature>
<protein>
    <recommendedName>
        <fullName evidence="2">histidine kinase</fullName>
        <ecNumber evidence="2">2.7.13.3</ecNumber>
    </recommendedName>
</protein>
<dbReference type="InterPro" id="IPR036890">
    <property type="entry name" value="HATPase_C_sf"/>
</dbReference>
<dbReference type="InterPro" id="IPR003594">
    <property type="entry name" value="HATPase_dom"/>
</dbReference>
<dbReference type="Gene3D" id="3.30.565.10">
    <property type="entry name" value="Histidine kinase-like ATPase, C-terminal domain"/>
    <property type="match status" value="1"/>
</dbReference>
<gene>
    <name evidence="13" type="ORF">DUE52_00940</name>
</gene>
<dbReference type="CDD" id="cd16922">
    <property type="entry name" value="HATPase_EvgS-ArcB-TorS-like"/>
    <property type="match status" value="1"/>
</dbReference>
<dbReference type="CDD" id="cd19410">
    <property type="entry name" value="HK9-like_sensor"/>
    <property type="match status" value="1"/>
</dbReference>
<dbReference type="Pfam" id="PF05227">
    <property type="entry name" value="CHASE3"/>
    <property type="match status" value="1"/>
</dbReference>
<dbReference type="AlphaFoldDB" id="A0A368JX56"/>
<evidence type="ECO:0000256" key="4">
    <source>
        <dbReference type="ARBA" id="ARBA00022679"/>
    </source>
</evidence>
<dbReference type="InterPro" id="IPR036097">
    <property type="entry name" value="HisK_dim/P_sf"/>
</dbReference>
<dbReference type="Pfam" id="PF13185">
    <property type="entry name" value="GAF_2"/>
    <property type="match status" value="1"/>
</dbReference>
<dbReference type="InterPro" id="IPR003661">
    <property type="entry name" value="HisK_dim/P_dom"/>
</dbReference>
<evidence type="ECO:0000256" key="1">
    <source>
        <dbReference type="ARBA" id="ARBA00000085"/>
    </source>
</evidence>
<dbReference type="FunFam" id="3.30.565.10:FF:000010">
    <property type="entry name" value="Sensor histidine kinase RcsC"/>
    <property type="match status" value="1"/>
</dbReference>
<accession>A0A368JX56</accession>
<keyword evidence="8" id="KW-0175">Coiled coil</keyword>
<keyword evidence="4" id="KW-0808">Transferase</keyword>
<dbReference type="InterPro" id="IPR011006">
    <property type="entry name" value="CheY-like_superfamily"/>
</dbReference>
<evidence type="ECO:0000256" key="6">
    <source>
        <dbReference type="ARBA" id="ARBA00023012"/>
    </source>
</evidence>